<name>A0A1M6DHY7_9RHOB</name>
<dbReference type="PRINTS" id="PR00413">
    <property type="entry name" value="HADHALOGNASE"/>
</dbReference>
<proteinExistence type="predicted"/>
<reference evidence="1 2" key="1">
    <citation type="submission" date="2016-11" db="EMBL/GenBank/DDBJ databases">
        <authorList>
            <person name="Jaros S."/>
            <person name="Januszkiewicz K."/>
            <person name="Wedrychowicz H."/>
        </authorList>
    </citation>
    <scope>NUCLEOTIDE SEQUENCE [LARGE SCALE GENOMIC DNA]</scope>
    <source>
        <strain evidence="1 2">DSM 26892</strain>
    </source>
</reference>
<dbReference type="STRING" id="313368.SAMN04488012_102393"/>
<dbReference type="RefSeq" id="WP_073127277.1">
    <property type="nucleotide sequence ID" value="NZ_FQZA01000002.1"/>
</dbReference>
<organism evidence="1 2">
    <name type="scientific">Palleronia salina</name>
    <dbReference type="NCBI Taxonomy" id="313368"/>
    <lineage>
        <taxon>Bacteria</taxon>
        <taxon>Pseudomonadati</taxon>
        <taxon>Pseudomonadota</taxon>
        <taxon>Alphaproteobacteria</taxon>
        <taxon>Rhodobacterales</taxon>
        <taxon>Roseobacteraceae</taxon>
        <taxon>Palleronia</taxon>
    </lineage>
</organism>
<dbReference type="Gene3D" id="3.40.50.1000">
    <property type="entry name" value="HAD superfamily/HAD-like"/>
    <property type="match status" value="1"/>
</dbReference>
<dbReference type="CDD" id="cd02603">
    <property type="entry name" value="HAD_sEH-N_like"/>
    <property type="match status" value="1"/>
</dbReference>
<dbReference type="EMBL" id="FQZA01000002">
    <property type="protein sequence ID" value="SHI72628.1"/>
    <property type="molecule type" value="Genomic_DNA"/>
</dbReference>
<dbReference type="NCBIfam" id="TIGR01509">
    <property type="entry name" value="HAD-SF-IA-v3"/>
    <property type="match status" value="1"/>
</dbReference>
<dbReference type="Pfam" id="PF00702">
    <property type="entry name" value="Hydrolase"/>
    <property type="match status" value="1"/>
</dbReference>
<sequence length="213" mass="23525">MRPEIVVFDIGNVLIGWQPDRFYDGVIGPGARQRLFAEVPLTAMNERVDAGASMQDEVQALARAHPAWHDEILMWHTRWADMVHPVIDHSVALLRALRGKGVPVWALTNFGVETYRIAQGRFDFLNDFDRAIVSGHHRVIKPDPRIYAILEDAAPVPPERLLFADDRADNVAAAIARGWRAHHFTSPAGWAACLVDAGLLSPEEAAAPGTDAT</sequence>
<dbReference type="PANTHER" id="PTHR43611">
    <property type="entry name" value="ALPHA-D-GLUCOSE 1-PHOSPHATE PHOSPHATASE"/>
    <property type="match status" value="1"/>
</dbReference>
<dbReference type="InterPro" id="IPR036412">
    <property type="entry name" value="HAD-like_sf"/>
</dbReference>
<dbReference type="Gene3D" id="1.10.150.240">
    <property type="entry name" value="Putative phosphatase, domain 2"/>
    <property type="match status" value="1"/>
</dbReference>
<dbReference type="Proteomes" id="UP000184040">
    <property type="component" value="Unassembled WGS sequence"/>
</dbReference>
<keyword evidence="2" id="KW-1185">Reference proteome</keyword>
<dbReference type="PANTHER" id="PTHR43611:SF3">
    <property type="entry name" value="FLAVIN MONONUCLEOTIDE HYDROLASE 1, CHLOROPLATIC"/>
    <property type="match status" value="1"/>
</dbReference>
<accession>A0A1M6DHY7</accession>
<dbReference type="InterPro" id="IPR023198">
    <property type="entry name" value="PGP-like_dom2"/>
</dbReference>
<dbReference type="SUPFAM" id="SSF56784">
    <property type="entry name" value="HAD-like"/>
    <property type="match status" value="1"/>
</dbReference>
<gene>
    <name evidence="1" type="ORF">SAMN04488012_102393</name>
</gene>
<dbReference type="InterPro" id="IPR023214">
    <property type="entry name" value="HAD_sf"/>
</dbReference>
<evidence type="ECO:0000313" key="2">
    <source>
        <dbReference type="Proteomes" id="UP000184040"/>
    </source>
</evidence>
<evidence type="ECO:0000313" key="1">
    <source>
        <dbReference type="EMBL" id="SHI72628.1"/>
    </source>
</evidence>
<protein>
    <submittedName>
        <fullName evidence="1">2-haloacid dehalogenase</fullName>
    </submittedName>
</protein>
<dbReference type="InterPro" id="IPR006439">
    <property type="entry name" value="HAD-SF_hydro_IA"/>
</dbReference>
<dbReference type="AlphaFoldDB" id="A0A1M6DHY7"/>